<accession>A0ACB7TE18</accession>
<comment type="caution">
    <text evidence="1">The sequence shown here is derived from an EMBL/GenBank/DDBJ whole genome shotgun (WGS) entry which is preliminary data.</text>
</comment>
<organism evidence="1 2">
    <name type="scientific">Hyalomma asiaticum</name>
    <name type="common">Tick</name>
    <dbReference type="NCBI Taxonomy" id="266040"/>
    <lineage>
        <taxon>Eukaryota</taxon>
        <taxon>Metazoa</taxon>
        <taxon>Ecdysozoa</taxon>
        <taxon>Arthropoda</taxon>
        <taxon>Chelicerata</taxon>
        <taxon>Arachnida</taxon>
        <taxon>Acari</taxon>
        <taxon>Parasitiformes</taxon>
        <taxon>Ixodida</taxon>
        <taxon>Ixodoidea</taxon>
        <taxon>Ixodidae</taxon>
        <taxon>Hyalomminae</taxon>
        <taxon>Hyalomma</taxon>
    </lineage>
</organism>
<name>A0ACB7TE18_HYAAI</name>
<dbReference type="EMBL" id="CM023481">
    <property type="protein sequence ID" value="KAH6944562.1"/>
    <property type="molecule type" value="Genomic_DNA"/>
</dbReference>
<keyword evidence="2" id="KW-1185">Reference proteome</keyword>
<reference evidence="1" key="1">
    <citation type="submission" date="2020-05" db="EMBL/GenBank/DDBJ databases">
        <title>Large-scale comparative analyses of tick genomes elucidate their genetic diversity and vector capacities.</title>
        <authorList>
            <person name="Jia N."/>
            <person name="Wang J."/>
            <person name="Shi W."/>
            <person name="Du L."/>
            <person name="Sun Y."/>
            <person name="Zhan W."/>
            <person name="Jiang J."/>
            <person name="Wang Q."/>
            <person name="Zhang B."/>
            <person name="Ji P."/>
            <person name="Sakyi L.B."/>
            <person name="Cui X."/>
            <person name="Yuan T."/>
            <person name="Jiang B."/>
            <person name="Yang W."/>
            <person name="Lam T.T.-Y."/>
            <person name="Chang Q."/>
            <person name="Ding S."/>
            <person name="Wang X."/>
            <person name="Zhu J."/>
            <person name="Ruan X."/>
            <person name="Zhao L."/>
            <person name="Wei J."/>
            <person name="Que T."/>
            <person name="Du C."/>
            <person name="Cheng J."/>
            <person name="Dai P."/>
            <person name="Han X."/>
            <person name="Huang E."/>
            <person name="Gao Y."/>
            <person name="Liu J."/>
            <person name="Shao H."/>
            <person name="Ye R."/>
            <person name="Li L."/>
            <person name="Wei W."/>
            <person name="Wang X."/>
            <person name="Wang C."/>
            <person name="Yang T."/>
            <person name="Huo Q."/>
            <person name="Li W."/>
            <person name="Guo W."/>
            <person name="Chen H."/>
            <person name="Zhou L."/>
            <person name="Ni X."/>
            <person name="Tian J."/>
            <person name="Zhou Y."/>
            <person name="Sheng Y."/>
            <person name="Liu T."/>
            <person name="Pan Y."/>
            <person name="Xia L."/>
            <person name="Li J."/>
            <person name="Zhao F."/>
            <person name="Cao W."/>
        </authorList>
    </citation>
    <scope>NUCLEOTIDE SEQUENCE</scope>
    <source>
        <strain evidence="1">Hyas-2018</strain>
    </source>
</reference>
<evidence type="ECO:0000313" key="2">
    <source>
        <dbReference type="Proteomes" id="UP000821845"/>
    </source>
</evidence>
<sequence>MSYPARKLSVPTQKLPHMEYPRCLDPVASTRDTEDEKETGADLIAVTKMFVGGLGQLSCTSVLNAQSCAATSRFLCWVNVPPHTVPGKITGCPGAGEPSQRSTLWRTDIVHQLRCMGPSESGHPSQRPSSASPAVTRPMPYEVKAQTPNGPYTWRRHKEHLLRASAATTMSPFAVKEEAEMCYPPLAVRPSTSAAVSETRSALMVNGNSPTKWYPERVRKPSD</sequence>
<evidence type="ECO:0000313" key="1">
    <source>
        <dbReference type="EMBL" id="KAH6944562.1"/>
    </source>
</evidence>
<proteinExistence type="predicted"/>
<dbReference type="Proteomes" id="UP000821845">
    <property type="component" value="Chromosome 1"/>
</dbReference>
<gene>
    <name evidence="1" type="ORF">HPB50_003988</name>
</gene>
<protein>
    <submittedName>
        <fullName evidence="1">Uncharacterized protein</fullName>
    </submittedName>
</protein>